<proteinExistence type="predicted"/>
<dbReference type="RefSeq" id="WP_404630050.1">
    <property type="nucleotide sequence ID" value="NZ_JADIKM010000001.1"/>
</dbReference>
<gene>
    <name evidence="2" type="ORF">ISP17_03095</name>
</gene>
<keyword evidence="1" id="KW-1133">Transmembrane helix</keyword>
<keyword evidence="1" id="KW-0472">Membrane</keyword>
<reference evidence="2 3" key="1">
    <citation type="submission" date="2020-10" db="EMBL/GenBank/DDBJ databases">
        <title>Phylogeny of dyella-like bacteria.</title>
        <authorList>
            <person name="Fu J."/>
        </authorList>
    </citation>
    <scope>NUCLEOTIDE SEQUENCE [LARGE SCALE GENOMIC DNA]</scope>
    <source>
        <strain evidence="2 3">Gsoil3046</strain>
    </source>
</reference>
<protein>
    <submittedName>
        <fullName evidence="2">DUF4381 family protein</fullName>
    </submittedName>
</protein>
<name>A0ABW8JRM7_9GAMM</name>
<dbReference type="Pfam" id="PF14316">
    <property type="entry name" value="DUF4381"/>
    <property type="match status" value="1"/>
</dbReference>
<dbReference type="Proteomes" id="UP001620460">
    <property type="component" value="Unassembled WGS sequence"/>
</dbReference>
<evidence type="ECO:0000256" key="1">
    <source>
        <dbReference type="SAM" id="Phobius"/>
    </source>
</evidence>
<dbReference type="EMBL" id="JADIKM010000001">
    <property type="protein sequence ID" value="MFK2902935.1"/>
    <property type="molecule type" value="Genomic_DNA"/>
</dbReference>
<organism evidence="2 3">
    <name type="scientific">Dyella ginsengisoli</name>
    <dbReference type="NCBI Taxonomy" id="363848"/>
    <lineage>
        <taxon>Bacteria</taxon>
        <taxon>Pseudomonadati</taxon>
        <taxon>Pseudomonadota</taxon>
        <taxon>Gammaproteobacteria</taxon>
        <taxon>Lysobacterales</taxon>
        <taxon>Rhodanobacteraceae</taxon>
        <taxon>Dyella</taxon>
    </lineage>
</organism>
<feature type="transmembrane region" description="Helical" evidence="1">
    <location>
        <begin position="33"/>
        <end position="52"/>
    </location>
</feature>
<evidence type="ECO:0000313" key="2">
    <source>
        <dbReference type="EMBL" id="MFK2902935.1"/>
    </source>
</evidence>
<accession>A0ABW8JRM7</accession>
<sequence>MPNGSVPAVAPTGPTLRDIHLPPAPGWWPPAPGWWVLAAMLVLALWAIARRWRQARARARRRDALLAMLESVLVRHAQSPQALATGLHELLRRAARRLESAAITQRGEPWRATLARVAVSGENIDQLMQLDAAMYRPQSAIDVDAITAAMRAWLTALPEASGETKALRSRRRWRRSRDAA</sequence>
<keyword evidence="1" id="KW-0812">Transmembrane</keyword>
<comment type="caution">
    <text evidence="2">The sequence shown here is derived from an EMBL/GenBank/DDBJ whole genome shotgun (WGS) entry which is preliminary data.</text>
</comment>
<evidence type="ECO:0000313" key="3">
    <source>
        <dbReference type="Proteomes" id="UP001620460"/>
    </source>
</evidence>
<keyword evidence="3" id="KW-1185">Reference proteome</keyword>
<dbReference type="InterPro" id="IPR025489">
    <property type="entry name" value="DUF4381"/>
</dbReference>